<evidence type="ECO:0000313" key="5">
    <source>
        <dbReference type="Proteomes" id="UP000053095"/>
    </source>
</evidence>
<keyword evidence="5" id="KW-1185">Reference proteome</keyword>
<dbReference type="InterPro" id="IPR036148">
    <property type="entry name" value="MmgE/PrpD_sf"/>
</dbReference>
<comment type="caution">
    <text evidence="4">The sequence shown here is derived from an EMBL/GenBank/DDBJ whole genome shotgun (WGS) entry which is preliminary data.</text>
</comment>
<evidence type="ECO:0000259" key="2">
    <source>
        <dbReference type="Pfam" id="PF03972"/>
    </source>
</evidence>
<dbReference type="GO" id="GO:0016829">
    <property type="term" value="F:lyase activity"/>
    <property type="evidence" value="ECO:0007669"/>
    <property type="project" value="InterPro"/>
</dbReference>
<dbReference type="SUPFAM" id="SSF103378">
    <property type="entry name" value="2-methylcitrate dehydratase PrpD"/>
    <property type="match status" value="1"/>
</dbReference>
<feature type="domain" description="MmgE/PrpD C-terminal" evidence="3">
    <location>
        <begin position="291"/>
        <end position="461"/>
    </location>
</feature>
<dbReference type="PANTHER" id="PTHR16943:SF8">
    <property type="entry name" value="2-METHYLCITRATE DEHYDRATASE"/>
    <property type="match status" value="1"/>
</dbReference>
<dbReference type="InterPro" id="IPR042183">
    <property type="entry name" value="MmgE/PrpD_sf_1"/>
</dbReference>
<dbReference type="InterPro" id="IPR045337">
    <property type="entry name" value="MmgE_PrpD_C"/>
</dbReference>
<protein>
    <submittedName>
        <fullName evidence="4">Uncharacterized protein</fullName>
    </submittedName>
</protein>
<organism evidence="4 5">
    <name type="scientific">Talaromyces pinophilus</name>
    <name type="common">Penicillium pinophilum</name>
    <dbReference type="NCBI Taxonomy" id="128442"/>
    <lineage>
        <taxon>Eukaryota</taxon>
        <taxon>Fungi</taxon>
        <taxon>Dikarya</taxon>
        <taxon>Ascomycota</taxon>
        <taxon>Pezizomycotina</taxon>
        <taxon>Eurotiomycetes</taxon>
        <taxon>Eurotiomycetidae</taxon>
        <taxon>Eurotiales</taxon>
        <taxon>Trichocomaceae</taxon>
        <taxon>Talaromyces</taxon>
        <taxon>Talaromyces sect. Talaromyces</taxon>
    </lineage>
</organism>
<dbReference type="InterPro" id="IPR045336">
    <property type="entry name" value="MmgE_PrpD_N"/>
</dbReference>
<reference evidence="5" key="1">
    <citation type="journal article" date="2015" name="Genome Announc.">
        <title>Draft genome sequence of Talaromyces cellulolyticus strain Y-94, a source of lignocellulosic biomass-degrading enzymes.</title>
        <authorList>
            <person name="Fujii T."/>
            <person name="Koike H."/>
            <person name="Sawayama S."/>
            <person name="Yano S."/>
            <person name="Inoue H."/>
        </authorList>
    </citation>
    <scope>NUCLEOTIDE SEQUENCE [LARGE SCALE GENOMIC DNA]</scope>
    <source>
        <strain evidence="5">Y-94</strain>
    </source>
</reference>
<dbReference type="InterPro" id="IPR042188">
    <property type="entry name" value="MmgE/PrpD_sf_2"/>
</dbReference>
<dbReference type="Gene3D" id="1.10.4100.10">
    <property type="entry name" value="2-methylcitrate dehydratase PrpD"/>
    <property type="match status" value="1"/>
</dbReference>
<dbReference type="Pfam" id="PF03972">
    <property type="entry name" value="MmgE_PrpD_N"/>
    <property type="match status" value="1"/>
</dbReference>
<dbReference type="InterPro" id="IPR005656">
    <property type="entry name" value="MmgE_PrpD"/>
</dbReference>
<dbReference type="PANTHER" id="PTHR16943">
    <property type="entry name" value="2-METHYLCITRATE DEHYDRATASE-RELATED"/>
    <property type="match status" value="1"/>
</dbReference>
<dbReference type="AlphaFoldDB" id="A0A6V8HEL7"/>
<dbReference type="EMBL" id="DF933830">
    <property type="protein sequence ID" value="GAM39940.1"/>
    <property type="molecule type" value="Genomic_DNA"/>
</dbReference>
<evidence type="ECO:0000256" key="1">
    <source>
        <dbReference type="ARBA" id="ARBA00006174"/>
    </source>
</evidence>
<evidence type="ECO:0000259" key="3">
    <source>
        <dbReference type="Pfam" id="PF19305"/>
    </source>
</evidence>
<proteinExistence type="inferred from homology"/>
<feature type="domain" description="MmgE/PrpD N-terminal" evidence="2">
    <location>
        <begin position="16"/>
        <end position="260"/>
    </location>
</feature>
<dbReference type="Pfam" id="PF19305">
    <property type="entry name" value="MmgE_PrpD_C"/>
    <property type="match status" value="1"/>
</dbReference>
<evidence type="ECO:0000313" key="4">
    <source>
        <dbReference type="EMBL" id="GAM39940.1"/>
    </source>
</evidence>
<sequence>MTPTKNDHASAGVTKKLCQWIQDINLADIPEDVHVRAKYLILDGLACAVVGSRLPWTETAAQTVFSMELAGNCKVWGYDDKAVTPLSAALLNSTAIQAFELDDWHLSAPLHSNSIILPALFAAASQQATSNSTSINGTRFLLSVIVGYETGPRVGLGLYGAHMLTRGWHSGAVFGPSASAAAVSKLLNLPTDAIEDALGIACTQAGGLMSAQFGSDVKRMQHGFAARNGLFAALLAQNGYRGIKNVYDEGYGGFLAMFGQGSGKEPACVPAEVCKELGETWQSRLIRVKHHSSMAGTHCTIDCVQALQDKYPDKLSDLDAIAGIRIGMTEAAFHHGGFDVKRPLTTTSAQMSAAYTAAVQLVDGQVLPNQFRDEQLDRDVVWNLIGKMKCFYALDLGDERYAQRVTITLNDGTELSETLDNPRSVSPGLSNEGILEKWRRLTQGIMDEKTRDRIERLVLDIETLEDVRILDDLMSTCVSNPLLN</sequence>
<dbReference type="Proteomes" id="UP000053095">
    <property type="component" value="Unassembled WGS sequence"/>
</dbReference>
<name>A0A6V8HEL7_TALPI</name>
<comment type="similarity">
    <text evidence="1">Belongs to the PrpD family.</text>
</comment>
<accession>A0A6V8HEL7</accession>
<gene>
    <name evidence="4" type="ORF">TCE0_034r11895</name>
</gene>
<dbReference type="Gene3D" id="3.30.1330.120">
    <property type="entry name" value="2-methylcitrate dehydratase PrpD"/>
    <property type="match status" value="1"/>
</dbReference>